<sequence>MTSQIEILVVEDNQTNRMLMCKLIERTGDCVALPFASPIEAAEALPTLAFDMAIVDHQMPGMSGIELIGVIRRNLSSTDKPIVMVTADNEADLRLAALQAGAVEFLSKPIDPVDFMVRIRNLSRLCQVQRKLADREAWLREEVAAATEELRRREEEIIHRLTLAAGYKDEDTAAHTTRMARMCGAMARALGLDAETCRDIELAAPMHDIGKVGIRDEVLLKRGLLDENEMQHMREHARIGGDILAGSSCDLLQLASVLATTHHERWDGTGYPNHLKGTEIPLAGRIAAVADVFDALTSARPYKRAWSREEAIVYIAEQAGRQFDPACVEAFLSVVAEKATHLQPPIRAA</sequence>
<dbReference type="EMBL" id="BMJJ01000018">
    <property type="protein sequence ID" value="GGD41404.1"/>
    <property type="molecule type" value="Genomic_DNA"/>
</dbReference>
<dbReference type="PROSITE" id="PS51832">
    <property type="entry name" value="HD_GYP"/>
    <property type="match status" value="1"/>
</dbReference>
<feature type="domain" description="Response regulatory" evidence="2">
    <location>
        <begin position="6"/>
        <end position="123"/>
    </location>
</feature>
<dbReference type="SMART" id="SM00471">
    <property type="entry name" value="HDc"/>
    <property type="match status" value="1"/>
</dbReference>
<evidence type="ECO:0000313" key="5">
    <source>
        <dbReference type="Proteomes" id="UP000613160"/>
    </source>
</evidence>
<evidence type="ECO:0000259" key="3">
    <source>
        <dbReference type="PROSITE" id="PS51832"/>
    </source>
</evidence>
<dbReference type="GO" id="GO:0000160">
    <property type="term" value="P:phosphorelay signal transduction system"/>
    <property type="evidence" value="ECO:0007669"/>
    <property type="project" value="InterPro"/>
</dbReference>
<dbReference type="SUPFAM" id="SSF109604">
    <property type="entry name" value="HD-domain/PDEase-like"/>
    <property type="match status" value="1"/>
</dbReference>
<dbReference type="CDD" id="cd00077">
    <property type="entry name" value="HDc"/>
    <property type="match status" value="1"/>
</dbReference>
<dbReference type="PANTHER" id="PTHR45228">
    <property type="entry name" value="CYCLIC DI-GMP PHOSPHODIESTERASE TM_0186-RELATED"/>
    <property type="match status" value="1"/>
</dbReference>
<dbReference type="InterPro" id="IPR001789">
    <property type="entry name" value="Sig_transdc_resp-reg_receiver"/>
</dbReference>
<gene>
    <name evidence="4" type="ORF">GCM10011335_50170</name>
</gene>
<dbReference type="Proteomes" id="UP000613160">
    <property type="component" value="Unassembled WGS sequence"/>
</dbReference>
<name>A0A916YFL8_9HYPH</name>
<accession>A0A916YFL8</accession>
<dbReference type="InterPro" id="IPR037522">
    <property type="entry name" value="HD_GYP_dom"/>
</dbReference>
<dbReference type="AlphaFoldDB" id="A0A916YFL8"/>
<dbReference type="SMART" id="SM00448">
    <property type="entry name" value="REC"/>
    <property type="match status" value="1"/>
</dbReference>
<dbReference type="InterPro" id="IPR052020">
    <property type="entry name" value="Cyclic_di-GMP/3'3'-cGAMP_PDE"/>
</dbReference>
<dbReference type="RefSeq" id="WP_188855176.1">
    <property type="nucleotide sequence ID" value="NZ_BMJJ01000018.1"/>
</dbReference>
<evidence type="ECO:0000259" key="2">
    <source>
        <dbReference type="PROSITE" id="PS50110"/>
    </source>
</evidence>
<dbReference type="Pfam" id="PF00072">
    <property type="entry name" value="Response_reg"/>
    <property type="match status" value="1"/>
</dbReference>
<comment type="caution">
    <text evidence="4">The sequence shown here is derived from an EMBL/GenBank/DDBJ whole genome shotgun (WGS) entry which is preliminary data.</text>
</comment>
<dbReference type="GO" id="GO:0008081">
    <property type="term" value="F:phosphoric diester hydrolase activity"/>
    <property type="evidence" value="ECO:0007669"/>
    <property type="project" value="UniProtKB-ARBA"/>
</dbReference>
<dbReference type="InterPro" id="IPR011006">
    <property type="entry name" value="CheY-like_superfamily"/>
</dbReference>
<keyword evidence="1" id="KW-0597">Phosphoprotein</keyword>
<evidence type="ECO:0000313" key="4">
    <source>
        <dbReference type="EMBL" id="GGD41404.1"/>
    </source>
</evidence>
<dbReference type="PROSITE" id="PS50110">
    <property type="entry name" value="RESPONSE_REGULATORY"/>
    <property type="match status" value="1"/>
</dbReference>
<evidence type="ECO:0000256" key="1">
    <source>
        <dbReference type="PROSITE-ProRule" id="PRU00169"/>
    </source>
</evidence>
<keyword evidence="5" id="KW-1185">Reference proteome</keyword>
<dbReference type="Gene3D" id="1.10.3210.10">
    <property type="entry name" value="Hypothetical protein af1432"/>
    <property type="match status" value="1"/>
</dbReference>
<dbReference type="InterPro" id="IPR003607">
    <property type="entry name" value="HD/PDEase_dom"/>
</dbReference>
<reference evidence="4" key="2">
    <citation type="submission" date="2020-09" db="EMBL/GenBank/DDBJ databases">
        <authorList>
            <person name="Sun Q."/>
            <person name="Zhou Y."/>
        </authorList>
    </citation>
    <scope>NUCLEOTIDE SEQUENCE</scope>
    <source>
        <strain evidence="4">CGMCC 1.15493</strain>
    </source>
</reference>
<reference evidence="4" key="1">
    <citation type="journal article" date="2014" name="Int. J. Syst. Evol. Microbiol.">
        <title>Complete genome sequence of Corynebacterium casei LMG S-19264T (=DSM 44701T), isolated from a smear-ripened cheese.</title>
        <authorList>
            <consortium name="US DOE Joint Genome Institute (JGI-PGF)"/>
            <person name="Walter F."/>
            <person name="Albersmeier A."/>
            <person name="Kalinowski J."/>
            <person name="Ruckert C."/>
        </authorList>
    </citation>
    <scope>NUCLEOTIDE SEQUENCE</scope>
    <source>
        <strain evidence="4">CGMCC 1.15493</strain>
    </source>
</reference>
<dbReference type="PANTHER" id="PTHR45228:SF1">
    <property type="entry name" value="CYCLIC DI-GMP PHOSPHODIESTERASE TM_0186"/>
    <property type="match status" value="1"/>
</dbReference>
<feature type="domain" description="HD-GYP" evidence="3">
    <location>
        <begin position="150"/>
        <end position="347"/>
    </location>
</feature>
<proteinExistence type="predicted"/>
<dbReference type="Gene3D" id="3.40.50.2300">
    <property type="match status" value="1"/>
</dbReference>
<protein>
    <submittedName>
        <fullName evidence="4">Two-component system response regulator</fullName>
    </submittedName>
</protein>
<organism evidence="4 5">
    <name type="scientific">Aureimonas glaciei</name>
    <dbReference type="NCBI Taxonomy" id="1776957"/>
    <lineage>
        <taxon>Bacteria</taxon>
        <taxon>Pseudomonadati</taxon>
        <taxon>Pseudomonadota</taxon>
        <taxon>Alphaproteobacteria</taxon>
        <taxon>Hyphomicrobiales</taxon>
        <taxon>Aurantimonadaceae</taxon>
        <taxon>Aureimonas</taxon>
    </lineage>
</organism>
<feature type="modified residue" description="4-aspartylphosphate" evidence="1">
    <location>
        <position position="56"/>
    </location>
</feature>
<dbReference type="SUPFAM" id="SSF52172">
    <property type="entry name" value="CheY-like"/>
    <property type="match status" value="1"/>
</dbReference>
<dbReference type="Pfam" id="PF13487">
    <property type="entry name" value="HD_5"/>
    <property type="match status" value="1"/>
</dbReference>